<dbReference type="Proteomes" id="UP000025756">
    <property type="component" value="Unassembled WGS sequence"/>
</dbReference>
<evidence type="ECO:0000259" key="6">
    <source>
        <dbReference type="PROSITE" id="PS51078"/>
    </source>
</evidence>
<reference evidence="7 8" key="1">
    <citation type="submission" date="2014-03" db="EMBL/GenBank/DDBJ databases">
        <title>Genome sequence of Bordetella bronchiseptica.</title>
        <authorList>
            <person name="Harvill E."/>
            <person name="Goodfield L.L."/>
            <person name="Ivanov Y.V."/>
            <person name="Meyer J.A."/>
            <person name="Muse S.J."/>
            <person name="Jacobs N."/>
            <person name="Bendor L."/>
            <person name="Smallridge W.E."/>
            <person name="Brinkac L.M."/>
            <person name="Sanka R."/>
            <person name="Kim M."/>
            <person name="Losada L."/>
        </authorList>
    </citation>
    <scope>NUCLEOTIDE SEQUENCE [LARGE SCALE GENOMIC DNA]</scope>
    <source>
        <strain evidence="7 8">00-P-2796</strain>
    </source>
</reference>
<evidence type="ECO:0000256" key="1">
    <source>
        <dbReference type="ARBA" id="ARBA00023015"/>
    </source>
</evidence>
<dbReference type="Gene3D" id="3.30.450.40">
    <property type="match status" value="1"/>
</dbReference>
<gene>
    <name evidence="7" type="ORF">L490_0352</name>
</gene>
<evidence type="ECO:0000256" key="3">
    <source>
        <dbReference type="ARBA" id="ARBA00023163"/>
    </source>
</evidence>
<keyword evidence="1" id="KW-0805">Transcription regulation</keyword>
<dbReference type="Pfam" id="PF01614">
    <property type="entry name" value="IclR_C"/>
    <property type="match status" value="1"/>
</dbReference>
<name>A0ABR4R7B3_BORBO</name>
<sequence>MRFTNGMLSRFPDPAPAAQSRRPTVAPFARALSVLASFSSRDQWLSNSEFVARTGLPASTVTRMTSTLVTLGYLHCAPDTRRFCLSPSVLALGYGAAVDAEIHRPTNQLMRVFAEHHQVNVQLSCRDRLDLVVMDSCLTDALPALLQPGVGTRLGMASSAAGWALLACLPEAERDYLLRARPHAPAEPKSDWNPMRRHANEAILQVRNDGFCVALGESGHPMTMVAAPIRRPGLAPLAVSCMGPATRIGRARSTRELGPALVRMVEEIQRVWNTS</sequence>
<evidence type="ECO:0000313" key="8">
    <source>
        <dbReference type="Proteomes" id="UP000025756"/>
    </source>
</evidence>
<keyword evidence="2" id="KW-0238">DNA-binding</keyword>
<dbReference type="PANTHER" id="PTHR30136">
    <property type="entry name" value="HELIX-TURN-HELIX TRANSCRIPTIONAL REGULATOR, ICLR FAMILY"/>
    <property type="match status" value="1"/>
</dbReference>
<organism evidence="7 8">
    <name type="scientific">Bordetella bronchiseptica 00-P-2796</name>
    <dbReference type="NCBI Taxonomy" id="1331199"/>
    <lineage>
        <taxon>Bacteria</taxon>
        <taxon>Pseudomonadati</taxon>
        <taxon>Pseudomonadota</taxon>
        <taxon>Betaproteobacteria</taxon>
        <taxon>Burkholderiales</taxon>
        <taxon>Alcaligenaceae</taxon>
        <taxon>Bordetella</taxon>
    </lineage>
</organism>
<evidence type="ECO:0000256" key="2">
    <source>
        <dbReference type="ARBA" id="ARBA00023125"/>
    </source>
</evidence>
<dbReference type="InterPro" id="IPR050707">
    <property type="entry name" value="HTH_MetabolicPath_Reg"/>
</dbReference>
<keyword evidence="3" id="KW-0804">Transcription</keyword>
<dbReference type="InterPro" id="IPR036388">
    <property type="entry name" value="WH-like_DNA-bd_sf"/>
</dbReference>
<dbReference type="EMBL" id="JGWH01000175">
    <property type="protein sequence ID" value="KCV30738.1"/>
    <property type="molecule type" value="Genomic_DNA"/>
</dbReference>
<dbReference type="InterPro" id="IPR036390">
    <property type="entry name" value="WH_DNA-bd_sf"/>
</dbReference>
<evidence type="ECO:0000259" key="5">
    <source>
        <dbReference type="PROSITE" id="PS51077"/>
    </source>
</evidence>
<feature type="region of interest" description="Disordered" evidence="4">
    <location>
        <begin position="1"/>
        <end position="22"/>
    </location>
</feature>
<dbReference type="SUPFAM" id="SSF55781">
    <property type="entry name" value="GAF domain-like"/>
    <property type="match status" value="1"/>
</dbReference>
<dbReference type="Pfam" id="PF09339">
    <property type="entry name" value="HTH_IclR"/>
    <property type="match status" value="1"/>
</dbReference>
<protein>
    <submittedName>
        <fullName evidence="7">Transcriptional regulator, IclR family, C-terminal domain protein</fullName>
    </submittedName>
</protein>
<accession>A0ABR4R7B3</accession>
<dbReference type="Gene3D" id="1.10.10.10">
    <property type="entry name" value="Winged helix-like DNA-binding domain superfamily/Winged helix DNA-binding domain"/>
    <property type="match status" value="1"/>
</dbReference>
<proteinExistence type="predicted"/>
<dbReference type="PROSITE" id="PS51077">
    <property type="entry name" value="HTH_ICLR"/>
    <property type="match status" value="1"/>
</dbReference>
<evidence type="ECO:0000256" key="4">
    <source>
        <dbReference type="SAM" id="MobiDB-lite"/>
    </source>
</evidence>
<dbReference type="PANTHER" id="PTHR30136:SF33">
    <property type="entry name" value="TRANSCRIPTIONAL REGULATORY PROTEIN"/>
    <property type="match status" value="1"/>
</dbReference>
<dbReference type="SUPFAM" id="SSF46785">
    <property type="entry name" value="Winged helix' DNA-binding domain"/>
    <property type="match status" value="1"/>
</dbReference>
<dbReference type="SMART" id="SM00346">
    <property type="entry name" value="HTH_ICLR"/>
    <property type="match status" value="1"/>
</dbReference>
<dbReference type="InterPro" id="IPR029016">
    <property type="entry name" value="GAF-like_dom_sf"/>
</dbReference>
<dbReference type="PROSITE" id="PS51078">
    <property type="entry name" value="ICLR_ED"/>
    <property type="match status" value="1"/>
</dbReference>
<dbReference type="InterPro" id="IPR014757">
    <property type="entry name" value="Tscrpt_reg_IclR_C"/>
</dbReference>
<feature type="domain" description="HTH iclR-type" evidence="5">
    <location>
        <begin position="25"/>
        <end position="87"/>
    </location>
</feature>
<comment type="caution">
    <text evidence="7">The sequence shown here is derived from an EMBL/GenBank/DDBJ whole genome shotgun (WGS) entry which is preliminary data.</text>
</comment>
<feature type="domain" description="IclR-ED" evidence="6">
    <location>
        <begin position="88"/>
        <end position="274"/>
    </location>
</feature>
<evidence type="ECO:0000313" key="7">
    <source>
        <dbReference type="EMBL" id="KCV30738.1"/>
    </source>
</evidence>
<keyword evidence="8" id="KW-1185">Reference proteome</keyword>
<dbReference type="InterPro" id="IPR005471">
    <property type="entry name" value="Tscrpt_reg_IclR_N"/>
</dbReference>